<evidence type="ECO:0000313" key="3">
    <source>
        <dbReference type="Proteomes" id="UP001201549"/>
    </source>
</evidence>
<dbReference type="EMBL" id="JAKOGG010000015">
    <property type="protein sequence ID" value="MCS4558011.1"/>
    <property type="molecule type" value="Genomic_DNA"/>
</dbReference>
<proteinExistence type="predicted"/>
<sequence length="92" mass="10970">MLDALAWRQQYQLYIDSLGLSAKRQDWQTLAYVWLYTLPMLAIVVWFDLLTLGSLGLMLLFYLVTQLAILCQRRYFLAWPISVAVLLLWFWH</sequence>
<feature type="transmembrane region" description="Helical" evidence="1">
    <location>
        <begin position="33"/>
        <end position="63"/>
    </location>
</feature>
<dbReference type="Pfam" id="PF19632">
    <property type="entry name" value="DUF6136"/>
    <property type="match status" value="1"/>
</dbReference>
<feature type="transmembrane region" description="Helical" evidence="1">
    <location>
        <begin position="75"/>
        <end position="91"/>
    </location>
</feature>
<name>A0ABT2FNU9_9GAMM</name>
<keyword evidence="1" id="KW-0812">Transmembrane</keyword>
<organism evidence="2 3">
    <name type="scientific">Shewanella electrica</name>
    <dbReference type="NCBI Taxonomy" id="515560"/>
    <lineage>
        <taxon>Bacteria</taxon>
        <taxon>Pseudomonadati</taxon>
        <taxon>Pseudomonadota</taxon>
        <taxon>Gammaproteobacteria</taxon>
        <taxon>Alteromonadales</taxon>
        <taxon>Shewanellaceae</taxon>
        <taxon>Shewanella</taxon>
    </lineage>
</organism>
<dbReference type="InterPro" id="IPR045614">
    <property type="entry name" value="DUF6136"/>
</dbReference>
<evidence type="ECO:0000313" key="2">
    <source>
        <dbReference type="EMBL" id="MCS4558011.1"/>
    </source>
</evidence>
<keyword evidence="3" id="KW-1185">Reference proteome</keyword>
<keyword evidence="1" id="KW-1133">Transmembrane helix</keyword>
<comment type="caution">
    <text evidence="2">The sequence shown here is derived from an EMBL/GenBank/DDBJ whole genome shotgun (WGS) entry which is preliminary data.</text>
</comment>
<accession>A0ABT2FNU9</accession>
<protein>
    <submittedName>
        <fullName evidence="2">DUF6136 family protein</fullName>
    </submittedName>
</protein>
<reference evidence="3" key="1">
    <citation type="submission" date="2023-07" db="EMBL/GenBank/DDBJ databases">
        <title>Shewanella mangrovi sp. nov., an acetaldehyde- degrading bacterium isolated from mangrove sediment.</title>
        <authorList>
            <person name="Liu Y."/>
        </authorList>
    </citation>
    <scope>NUCLEOTIDE SEQUENCE [LARGE SCALE GENOMIC DNA]</scope>
    <source>
        <strain evidence="3">C32</strain>
    </source>
</reference>
<evidence type="ECO:0000256" key="1">
    <source>
        <dbReference type="SAM" id="Phobius"/>
    </source>
</evidence>
<gene>
    <name evidence="2" type="ORF">L9G74_16350</name>
</gene>
<keyword evidence="1" id="KW-0472">Membrane</keyword>
<dbReference type="Proteomes" id="UP001201549">
    <property type="component" value="Unassembled WGS sequence"/>
</dbReference>
<dbReference type="RefSeq" id="WP_275297481.1">
    <property type="nucleotide sequence ID" value="NZ_JAKOGG010000015.1"/>
</dbReference>